<proteinExistence type="predicted"/>
<evidence type="ECO:0000256" key="3">
    <source>
        <dbReference type="ARBA" id="ARBA00022771"/>
    </source>
</evidence>
<dbReference type="GO" id="GO:0008270">
    <property type="term" value="F:zinc ion binding"/>
    <property type="evidence" value="ECO:0007669"/>
    <property type="project" value="UniProtKB-KW"/>
</dbReference>
<keyword evidence="2" id="KW-0479">Metal-binding</keyword>
<sequence>MPRPKNVVLLDFFDKNDDDQVICNNDLCRGKILSSHSANLERHLAKIHRDLHDSYMAIKNAKRSKNELIQRISAVGAGDIIDLQSTIVIGAESPFTGRVYTNALSTRGNIELAIVEFFIKSARHFKMLNDRSFQMLVQPAFSALGLGIDELGVNEKIKEHCEKMRADIREDFKDKLVALKIDVVTKQNLTLLGIHVQRFKNGYFEIKTLGVKELKASESPEYLKCTILRVLQNYSLNDILTITIDNANNMLISSVDTNDEEELGQTLELDQTAIEEKLEAIRAHFLTYDINCVRCGANTLQQCISDVLRRADIAKRLEQCKAVVKALRSQEAYADILEDEQYKKPPADSTTSWSSTLNMLERLYEMKGPISLLSAVNSDLYLSPDDWKFIGEFIETFKPIYNAALRLQTEQLCFSELYVIIMDIIFKIESLPSSNMRTHLLEGLLDKKSELLDMDIFNAAVYLDPRIKIVMSSDQKERAKNYIKSLYDRIKYLKDNFTPIADNLLEKPNTSSVPFAVKKSTSITLQEFFKEELLWETNEQSPSAQSIKQEPPNSSVDSFSAFLQKLDRNSPDHVAASSCSLLTDLLLYERQARLPLTTNIFDYWSSKNNTLTDVAFAILATPCTQASVKRLTPSLKYMLEDQNNEFTVADVEHILMVKANAVFKYES</sequence>
<organism evidence="6 7">
    <name type="scientific">Stomoxys calcitrans</name>
    <name type="common">Stable fly</name>
    <name type="synonym">Conops calcitrans</name>
    <dbReference type="NCBI Taxonomy" id="35570"/>
    <lineage>
        <taxon>Eukaryota</taxon>
        <taxon>Metazoa</taxon>
        <taxon>Ecdysozoa</taxon>
        <taxon>Arthropoda</taxon>
        <taxon>Hexapoda</taxon>
        <taxon>Insecta</taxon>
        <taxon>Pterygota</taxon>
        <taxon>Neoptera</taxon>
        <taxon>Endopterygota</taxon>
        <taxon>Diptera</taxon>
        <taxon>Brachycera</taxon>
        <taxon>Muscomorpha</taxon>
        <taxon>Muscoidea</taxon>
        <taxon>Muscidae</taxon>
        <taxon>Stomoxys</taxon>
    </lineage>
</organism>
<dbReference type="Proteomes" id="UP000095300">
    <property type="component" value="Unassembled WGS sequence"/>
</dbReference>
<evidence type="ECO:0000313" key="7">
    <source>
        <dbReference type="Proteomes" id="UP000095300"/>
    </source>
</evidence>
<evidence type="ECO:0000313" key="6">
    <source>
        <dbReference type="EnsemblMetazoa" id="SCAU004287-PA"/>
    </source>
</evidence>
<dbReference type="PANTHER" id="PTHR46481:SF10">
    <property type="entry name" value="ZINC FINGER BED DOMAIN-CONTAINING PROTEIN 39"/>
    <property type="match status" value="1"/>
</dbReference>
<dbReference type="AlphaFoldDB" id="A0A1I8P2L2"/>
<dbReference type="OrthoDB" id="5982619at2759"/>
<accession>A0A1I8P2L2</accession>
<evidence type="ECO:0000256" key="2">
    <source>
        <dbReference type="ARBA" id="ARBA00022723"/>
    </source>
</evidence>
<evidence type="ECO:0000256" key="1">
    <source>
        <dbReference type="ARBA" id="ARBA00004123"/>
    </source>
</evidence>
<dbReference type="SUPFAM" id="SSF53098">
    <property type="entry name" value="Ribonuclease H-like"/>
    <property type="match status" value="1"/>
</dbReference>
<name>A0A1I8P2L2_STOCA</name>
<dbReference type="KEGG" id="scac:106088181"/>
<gene>
    <name evidence="6" type="primary">106088181</name>
</gene>
<evidence type="ECO:0000256" key="5">
    <source>
        <dbReference type="ARBA" id="ARBA00023242"/>
    </source>
</evidence>
<dbReference type="STRING" id="35570.A0A1I8P2L2"/>
<protein>
    <recommendedName>
        <fullName evidence="8">HAT C-terminal dimerisation domain-containing protein</fullName>
    </recommendedName>
</protein>
<dbReference type="EnsemblMetazoa" id="SCAU004287-RA">
    <property type="protein sequence ID" value="SCAU004287-PA"/>
    <property type="gene ID" value="SCAU004287"/>
</dbReference>
<dbReference type="PANTHER" id="PTHR46481">
    <property type="entry name" value="ZINC FINGER BED DOMAIN-CONTAINING PROTEIN 4"/>
    <property type="match status" value="1"/>
</dbReference>
<keyword evidence="7" id="KW-1185">Reference proteome</keyword>
<evidence type="ECO:0000256" key="4">
    <source>
        <dbReference type="ARBA" id="ARBA00022833"/>
    </source>
</evidence>
<dbReference type="GO" id="GO:0005634">
    <property type="term" value="C:nucleus"/>
    <property type="evidence" value="ECO:0007669"/>
    <property type="project" value="UniProtKB-SubCell"/>
</dbReference>
<comment type="subcellular location">
    <subcellularLocation>
        <location evidence="1">Nucleus</location>
    </subcellularLocation>
</comment>
<evidence type="ECO:0008006" key="8">
    <source>
        <dbReference type="Google" id="ProtNLM"/>
    </source>
</evidence>
<dbReference type="InterPro" id="IPR012337">
    <property type="entry name" value="RNaseH-like_sf"/>
</dbReference>
<dbReference type="VEuPathDB" id="VectorBase:SCAU004287"/>
<dbReference type="InterPro" id="IPR052035">
    <property type="entry name" value="ZnF_BED_domain_contain"/>
</dbReference>
<keyword evidence="3" id="KW-0863">Zinc-finger</keyword>
<keyword evidence="5" id="KW-0539">Nucleus</keyword>
<reference evidence="6" key="1">
    <citation type="submission" date="2020-05" db="UniProtKB">
        <authorList>
            <consortium name="EnsemblMetazoa"/>
        </authorList>
    </citation>
    <scope>IDENTIFICATION</scope>
    <source>
        <strain evidence="6">USDA</strain>
    </source>
</reference>
<keyword evidence="4" id="KW-0862">Zinc</keyword>